<evidence type="ECO:0000259" key="2">
    <source>
        <dbReference type="Pfam" id="PF12172"/>
    </source>
</evidence>
<evidence type="ECO:0000313" key="4">
    <source>
        <dbReference type="Proteomes" id="UP001596356"/>
    </source>
</evidence>
<dbReference type="RefSeq" id="WP_377823933.1">
    <property type="nucleotide sequence ID" value="NZ_JBHSWJ010000002.1"/>
</dbReference>
<dbReference type="InterPro" id="IPR022002">
    <property type="entry name" value="ChsH2_Znr"/>
</dbReference>
<dbReference type="Gene3D" id="6.10.30.10">
    <property type="match status" value="1"/>
</dbReference>
<dbReference type="InterPro" id="IPR012340">
    <property type="entry name" value="NA-bd_OB-fold"/>
</dbReference>
<feature type="domain" description="ChsH2 rubredoxin-like zinc ribbon" evidence="2">
    <location>
        <begin position="20"/>
        <end position="55"/>
    </location>
</feature>
<feature type="domain" description="ChsH2 C-terminal OB-fold" evidence="1">
    <location>
        <begin position="57"/>
        <end position="120"/>
    </location>
</feature>
<dbReference type="PANTHER" id="PTHR34075">
    <property type="entry name" value="BLR3430 PROTEIN"/>
    <property type="match status" value="1"/>
</dbReference>
<dbReference type="PANTHER" id="PTHR34075:SF5">
    <property type="entry name" value="BLR3430 PROTEIN"/>
    <property type="match status" value="1"/>
</dbReference>
<sequence>MTPPLTKLLPVPTPETQPYWDAARDGELRLQRCQECATVRAYPQSSCATCGSQKYDWFAASGRATLYSYVISHRPAPGFTPPFVIALVQLEEGPRMLSNVVDVPPDPEHLPLDLPLTVRFEDRGTIVVPVFAPSGKGDAA</sequence>
<evidence type="ECO:0000259" key="1">
    <source>
        <dbReference type="Pfam" id="PF01796"/>
    </source>
</evidence>
<organism evidence="3 4">
    <name type="scientific">Branchiibius cervicis</name>
    <dbReference type="NCBI Taxonomy" id="908252"/>
    <lineage>
        <taxon>Bacteria</taxon>
        <taxon>Bacillati</taxon>
        <taxon>Actinomycetota</taxon>
        <taxon>Actinomycetes</taxon>
        <taxon>Micrococcales</taxon>
        <taxon>Dermacoccaceae</taxon>
        <taxon>Branchiibius</taxon>
    </lineage>
</organism>
<proteinExistence type="predicted"/>
<evidence type="ECO:0000313" key="3">
    <source>
        <dbReference type="EMBL" id="MFC6715088.1"/>
    </source>
</evidence>
<dbReference type="Pfam" id="PF01796">
    <property type="entry name" value="OB_ChsH2_C"/>
    <property type="match status" value="1"/>
</dbReference>
<comment type="caution">
    <text evidence="3">The sequence shown here is derived from an EMBL/GenBank/DDBJ whole genome shotgun (WGS) entry which is preliminary data.</text>
</comment>
<protein>
    <submittedName>
        <fullName evidence="3">Zn-ribbon domain-containing OB-fold protein</fullName>
    </submittedName>
</protein>
<accession>A0ABW2AWE3</accession>
<dbReference type="InterPro" id="IPR052513">
    <property type="entry name" value="Thioester_dehydratase-like"/>
</dbReference>
<dbReference type="InterPro" id="IPR002878">
    <property type="entry name" value="ChsH2_C"/>
</dbReference>
<name>A0ABW2AWE3_9MICO</name>
<reference evidence="4" key="1">
    <citation type="journal article" date="2019" name="Int. J. Syst. Evol. Microbiol.">
        <title>The Global Catalogue of Microorganisms (GCM) 10K type strain sequencing project: providing services to taxonomists for standard genome sequencing and annotation.</title>
        <authorList>
            <consortium name="The Broad Institute Genomics Platform"/>
            <consortium name="The Broad Institute Genome Sequencing Center for Infectious Disease"/>
            <person name="Wu L."/>
            <person name="Ma J."/>
        </authorList>
    </citation>
    <scope>NUCLEOTIDE SEQUENCE [LARGE SCALE GENOMIC DNA]</scope>
    <source>
        <strain evidence="4">NBRC 106593</strain>
    </source>
</reference>
<dbReference type="Proteomes" id="UP001596356">
    <property type="component" value="Unassembled WGS sequence"/>
</dbReference>
<dbReference type="Pfam" id="PF12172">
    <property type="entry name" value="zf-ChsH2"/>
    <property type="match status" value="1"/>
</dbReference>
<dbReference type="SUPFAM" id="SSF50249">
    <property type="entry name" value="Nucleic acid-binding proteins"/>
    <property type="match status" value="1"/>
</dbReference>
<keyword evidence="4" id="KW-1185">Reference proteome</keyword>
<dbReference type="EMBL" id="JBHSWJ010000002">
    <property type="protein sequence ID" value="MFC6715088.1"/>
    <property type="molecule type" value="Genomic_DNA"/>
</dbReference>
<gene>
    <name evidence="3" type="ORF">ACFQBT_15250</name>
</gene>